<dbReference type="InterPro" id="IPR011990">
    <property type="entry name" value="TPR-like_helical_dom_sf"/>
</dbReference>
<organism evidence="5">
    <name type="scientific">marine metagenome</name>
    <dbReference type="NCBI Taxonomy" id="408172"/>
    <lineage>
        <taxon>unclassified sequences</taxon>
        <taxon>metagenomes</taxon>
        <taxon>ecological metagenomes</taxon>
    </lineage>
</organism>
<dbReference type="AlphaFoldDB" id="A0A381R246"/>
<dbReference type="EMBL" id="UINC01001561">
    <property type="protein sequence ID" value="SUZ83673.1"/>
    <property type="molecule type" value="Genomic_DNA"/>
</dbReference>
<evidence type="ECO:0000313" key="5">
    <source>
        <dbReference type="EMBL" id="SUZ83673.1"/>
    </source>
</evidence>
<dbReference type="Pfam" id="PF13525">
    <property type="entry name" value="YfiO"/>
    <property type="match status" value="1"/>
</dbReference>
<keyword evidence="2" id="KW-0472">Membrane</keyword>
<dbReference type="Gene3D" id="1.25.40.10">
    <property type="entry name" value="Tetratricopeptide repeat domain"/>
    <property type="match status" value="1"/>
</dbReference>
<gene>
    <name evidence="5" type="ORF">METZ01_LOCUS36527</name>
</gene>
<evidence type="ECO:0000256" key="1">
    <source>
        <dbReference type="ARBA" id="ARBA00022729"/>
    </source>
</evidence>
<dbReference type="PROSITE" id="PS51257">
    <property type="entry name" value="PROKAR_LIPOPROTEIN"/>
    <property type="match status" value="1"/>
</dbReference>
<accession>A0A381R246</accession>
<dbReference type="InterPro" id="IPR017689">
    <property type="entry name" value="BamD"/>
</dbReference>
<reference evidence="5" key="1">
    <citation type="submission" date="2018-05" db="EMBL/GenBank/DDBJ databases">
        <authorList>
            <person name="Lanie J.A."/>
            <person name="Ng W.-L."/>
            <person name="Kazmierczak K.M."/>
            <person name="Andrzejewski T.M."/>
            <person name="Davidsen T.M."/>
            <person name="Wayne K.J."/>
            <person name="Tettelin H."/>
            <person name="Glass J.I."/>
            <person name="Rusch D."/>
            <person name="Podicherti R."/>
            <person name="Tsui H.-C.T."/>
            <person name="Winkler M.E."/>
        </authorList>
    </citation>
    <scope>NUCLEOTIDE SEQUENCE</scope>
</reference>
<dbReference type="SUPFAM" id="SSF48452">
    <property type="entry name" value="TPR-like"/>
    <property type="match status" value="1"/>
</dbReference>
<evidence type="ECO:0000256" key="3">
    <source>
        <dbReference type="ARBA" id="ARBA00023237"/>
    </source>
</evidence>
<name>A0A381R246_9ZZZZ</name>
<proteinExistence type="predicted"/>
<feature type="domain" description="Outer membrane lipoprotein BamD-like" evidence="4">
    <location>
        <begin position="32"/>
        <end position="223"/>
    </location>
</feature>
<protein>
    <recommendedName>
        <fullName evidence="4">Outer membrane lipoprotein BamD-like domain-containing protein</fullName>
    </recommendedName>
</protein>
<dbReference type="Pfam" id="PF13174">
    <property type="entry name" value="TPR_6"/>
    <property type="match status" value="1"/>
</dbReference>
<dbReference type="NCBIfam" id="TIGR03302">
    <property type="entry name" value="OM_YfiO"/>
    <property type="match status" value="1"/>
</dbReference>
<sequence length="268" mass="31691">MSNKKNIFFLLILVSTSFSCNEFQRVLKNEDIKAKYDMAEKYYENQEFRRASRLFEQIKPKYRGKPQGERITFFYANCLLNTKSYVLAAYEFESFAKAYPLSEKVEDAMYLSAFSYYKTSPVHSLDQNETNEAIDKLQEFINTYPNSERMSLANDLVQELRIKLEFKAFEIAKQYNTIRDYKSAIIVLDDFISDYPGTPYREDALYYLLDSSYELAINSIDSKKLERLKNARKIYDELLETYPKSKYVDKSNELLETIDKEITTFAKY</sequence>
<keyword evidence="3" id="KW-0998">Cell outer membrane</keyword>
<evidence type="ECO:0000259" key="4">
    <source>
        <dbReference type="Pfam" id="PF13525"/>
    </source>
</evidence>
<dbReference type="InterPro" id="IPR039565">
    <property type="entry name" value="BamD-like"/>
</dbReference>
<dbReference type="InterPro" id="IPR019734">
    <property type="entry name" value="TPR_rpt"/>
</dbReference>
<evidence type="ECO:0000256" key="2">
    <source>
        <dbReference type="ARBA" id="ARBA00023136"/>
    </source>
</evidence>
<keyword evidence="1" id="KW-0732">Signal</keyword>